<dbReference type="Pfam" id="PF06568">
    <property type="entry name" value="YjiS-like"/>
    <property type="match status" value="1"/>
</dbReference>
<dbReference type="InterPro" id="IPR009506">
    <property type="entry name" value="YjiS-like"/>
</dbReference>
<keyword evidence="4" id="KW-1185">Reference proteome</keyword>
<organism evidence="3 4">
    <name type="scientific">Roseomonas haemaphysalidis</name>
    <dbReference type="NCBI Taxonomy" id="2768162"/>
    <lineage>
        <taxon>Bacteria</taxon>
        <taxon>Pseudomonadati</taxon>
        <taxon>Pseudomonadota</taxon>
        <taxon>Alphaproteobacteria</taxon>
        <taxon>Acetobacterales</taxon>
        <taxon>Roseomonadaceae</taxon>
        <taxon>Roseomonas</taxon>
    </lineage>
</organism>
<gene>
    <name evidence="3" type="ORF">IAI61_19100</name>
</gene>
<evidence type="ECO:0000256" key="1">
    <source>
        <dbReference type="SAM" id="MobiDB-lite"/>
    </source>
</evidence>
<dbReference type="EMBL" id="JACTNG010000012">
    <property type="protein sequence ID" value="MBO1081150.1"/>
    <property type="molecule type" value="Genomic_DNA"/>
</dbReference>
<name>A0ABS3KUI7_9PROT</name>
<comment type="caution">
    <text evidence="3">The sequence shown here is derived from an EMBL/GenBank/DDBJ whole genome shotgun (WGS) entry which is preliminary data.</text>
</comment>
<reference evidence="3 4" key="1">
    <citation type="submission" date="2020-09" db="EMBL/GenBank/DDBJ databases">
        <title>Roseomonas.</title>
        <authorList>
            <person name="Zhu W."/>
        </authorList>
    </citation>
    <scope>NUCLEOTIDE SEQUENCE [LARGE SCALE GENOMIC DNA]</scope>
    <source>
        <strain evidence="3 4">573</strain>
    </source>
</reference>
<feature type="domain" description="YjiS-like" evidence="2">
    <location>
        <begin position="30"/>
        <end position="60"/>
    </location>
</feature>
<dbReference type="RefSeq" id="WP_207419321.1">
    <property type="nucleotide sequence ID" value="NZ_CP061177.1"/>
</dbReference>
<proteinExistence type="predicted"/>
<sequence length="78" mass="8819">MSAQLGNALPLSRTTQNPVQSSAWAVLLRRVLTVVVTRQHLLELDHHMLRDIGMTPQQARREAGRAPWDIEADGKPRR</sequence>
<evidence type="ECO:0000313" key="3">
    <source>
        <dbReference type="EMBL" id="MBO1081150.1"/>
    </source>
</evidence>
<dbReference type="Proteomes" id="UP001518989">
    <property type="component" value="Unassembled WGS sequence"/>
</dbReference>
<evidence type="ECO:0000313" key="4">
    <source>
        <dbReference type="Proteomes" id="UP001518989"/>
    </source>
</evidence>
<protein>
    <submittedName>
        <fullName evidence="3">DUF1127 domain-containing protein</fullName>
    </submittedName>
</protein>
<evidence type="ECO:0000259" key="2">
    <source>
        <dbReference type="Pfam" id="PF06568"/>
    </source>
</evidence>
<feature type="region of interest" description="Disordered" evidence="1">
    <location>
        <begin position="55"/>
        <end position="78"/>
    </location>
</feature>
<accession>A0ABS3KUI7</accession>